<dbReference type="PANTHER" id="PTHR11802">
    <property type="entry name" value="SERINE PROTEASE FAMILY S10 SERINE CARBOXYPEPTIDASE"/>
    <property type="match status" value="1"/>
</dbReference>
<evidence type="ECO:0000256" key="3">
    <source>
        <dbReference type="ARBA" id="ARBA00022670"/>
    </source>
</evidence>
<dbReference type="Gene3D" id="3.40.50.1820">
    <property type="entry name" value="alpha/beta hydrolase"/>
    <property type="match status" value="1"/>
</dbReference>
<evidence type="ECO:0000256" key="2">
    <source>
        <dbReference type="ARBA" id="ARBA00022645"/>
    </source>
</evidence>
<evidence type="ECO:0000256" key="1">
    <source>
        <dbReference type="ARBA" id="ARBA00009431"/>
    </source>
</evidence>
<evidence type="ECO:0000256" key="7">
    <source>
        <dbReference type="RuleBase" id="RU361156"/>
    </source>
</evidence>
<comment type="similarity">
    <text evidence="1 7">Belongs to the peptidase S10 family.</text>
</comment>
<name>G0UAG9_TRYVY</name>
<dbReference type="Pfam" id="PF00450">
    <property type="entry name" value="Peptidase_S10"/>
    <property type="match status" value="1"/>
</dbReference>
<keyword evidence="5 7" id="KW-0378">Hydrolase</keyword>
<evidence type="ECO:0000313" key="8">
    <source>
        <dbReference type="EMBL" id="CCC52802.1"/>
    </source>
</evidence>
<dbReference type="AlphaFoldDB" id="G0UAG9"/>
<dbReference type="InterPro" id="IPR001563">
    <property type="entry name" value="Peptidase_S10"/>
</dbReference>
<dbReference type="GO" id="GO:0006508">
    <property type="term" value="P:proteolysis"/>
    <property type="evidence" value="ECO:0007669"/>
    <property type="project" value="UniProtKB-KW"/>
</dbReference>
<dbReference type="VEuPathDB" id="TriTrypDB:TvY486_1102870"/>
<dbReference type="EMBL" id="HE573027">
    <property type="protein sequence ID" value="CCC52802.1"/>
    <property type="molecule type" value="Genomic_DNA"/>
</dbReference>
<evidence type="ECO:0000256" key="6">
    <source>
        <dbReference type="ARBA" id="ARBA00023180"/>
    </source>
</evidence>
<gene>
    <name evidence="8" type="ORF">TVY486_1102870</name>
</gene>
<keyword evidence="3 7" id="KW-0645">Protease</keyword>
<accession>G0UAG9</accession>
<sequence length="603" mass="66614">MYRCACVHRCRCPQLCCVPESYVPLPVSFPFSTLPHSALAAQTLRCKTHHLCPSARQGEEEKDCGAVRRKPVVLGRLRGSGAGAMSFHAPARLAVVALCCALVVCVAASEYPEVEYGYIESSAEFGSSFFYAIKASSTASRRERQPLVLWLQGGPGASSQLSDLLETGPVAIQAANNSEGYVLRRRNHTWAERVTMLYVDNPVGTGFSYSMDPRGLVSSDEEVGIALVDFLARFLRRHSEYLNNDLWIFSESYGGKMAAHFGATLGARLKGGSFPYPQLRFKGVEIGDGWVGPVDCMYSYGPYLRSFAQVSPRQATFLERFAALAKGALEKGDGARATSFWEQQQRVMSDYADGVNVYNVMFYRNYLPDEEGYLRDNLTASLKRSGIMPDWVSYGSQSSAVFDKMRSTFMRDAVAQVDALLHMGYEVHVVSGQLDLIVNTLCADAWVSRLQWPYISRLYDQERTPLTLSGDRVAGFVQSYKNMHIWTINAAGHMAPADFPEATELMLTVITRNSSGPGLHSGSRRSPGLRVMRRRAVQGRGHSMRSRGAQAALCVGPTTVTKGKDGTPSAPRPQRIPLHVMQDSVRARAHMCIAVCMRILFRT</sequence>
<dbReference type="SUPFAM" id="SSF53474">
    <property type="entry name" value="alpha/beta-Hydrolases"/>
    <property type="match status" value="1"/>
</dbReference>
<evidence type="ECO:0000256" key="5">
    <source>
        <dbReference type="ARBA" id="ARBA00022801"/>
    </source>
</evidence>
<dbReference type="PRINTS" id="PR00724">
    <property type="entry name" value="CRBOXYPTASEC"/>
</dbReference>
<dbReference type="InterPro" id="IPR018202">
    <property type="entry name" value="Ser_caboxypep_ser_AS"/>
</dbReference>
<dbReference type="GO" id="GO:0004185">
    <property type="term" value="F:serine-type carboxypeptidase activity"/>
    <property type="evidence" value="ECO:0007669"/>
    <property type="project" value="UniProtKB-UniRule"/>
</dbReference>
<protein>
    <recommendedName>
        <fullName evidence="7">Carboxypeptidase</fullName>
        <ecNumber evidence="7">3.4.16.-</ecNumber>
    </recommendedName>
</protein>
<reference evidence="8" key="1">
    <citation type="journal article" date="2012" name="Proc. Natl. Acad. Sci. U.S.A.">
        <title>Antigenic diversity is generated by distinct evolutionary mechanisms in African trypanosome species.</title>
        <authorList>
            <person name="Jackson A.P."/>
            <person name="Berry A."/>
            <person name="Aslett M."/>
            <person name="Allison H.C."/>
            <person name="Burton P."/>
            <person name="Vavrova-Anderson J."/>
            <person name="Brown R."/>
            <person name="Browne H."/>
            <person name="Corton N."/>
            <person name="Hauser H."/>
            <person name="Gamble J."/>
            <person name="Gilderthorp R."/>
            <person name="Marcello L."/>
            <person name="McQuillan J."/>
            <person name="Otto T.D."/>
            <person name="Quail M.A."/>
            <person name="Sanders M.J."/>
            <person name="van Tonder A."/>
            <person name="Ginger M.L."/>
            <person name="Field M.C."/>
            <person name="Barry J.D."/>
            <person name="Hertz-Fowler C."/>
            <person name="Berriman M."/>
        </authorList>
    </citation>
    <scope>NUCLEOTIDE SEQUENCE</scope>
    <source>
        <strain evidence="8">Y486</strain>
    </source>
</reference>
<dbReference type="InterPro" id="IPR029058">
    <property type="entry name" value="AB_hydrolase_fold"/>
</dbReference>
<dbReference type="EC" id="3.4.16.-" evidence="7"/>
<dbReference type="PANTHER" id="PTHR11802:SF3">
    <property type="entry name" value="RETINOID-INDUCIBLE SERINE CARBOXYPEPTIDASE"/>
    <property type="match status" value="1"/>
</dbReference>
<keyword evidence="2 7" id="KW-0121">Carboxypeptidase</keyword>
<organism evidence="8">
    <name type="scientific">Trypanosoma vivax (strain Y486)</name>
    <dbReference type="NCBI Taxonomy" id="1055687"/>
    <lineage>
        <taxon>Eukaryota</taxon>
        <taxon>Discoba</taxon>
        <taxon>Euglenozoa</taxon>
        <taxon>Kinetoplastea</taxon>
        <taxon>Metakinetoplastina</taxon>
        <taxon>Trypanosomatida</taxon>
        <taxon>Trypanosomatidae</taxon>
        <taxon>Trypanosoma</taxon>
        <taxon>Duttonella</taxon>
    </lineage>
</organism>
<proteinExistence type="inferred from homology"/>
<dbReference type="PROSITE" id="PS00131">
    <property type="entry name" value="CARBOXYPEPT_SER_SER"/>
    <property type="match status" value="1"/>
</dbReference>
<evidence type="ECO:0000256" key="4">
    <source>
        <dbReference type="ARBA" id="ARBA00022729"/>
    </source>
</evidence>
<keyword evidence="6" id="KW-0325">Glycoprotein</keyword>
<keyword evidence="4" id="KW-0732">Signal</keyword>